<name>A0A1V0M5S7_PSEAI</name>
<dbReference type="InterPro" id="IPR058240">
    <property type="entry name" value="rSAM_sf"/>
</dbReference>
<comment type="cofactor">
    <cofactor evidence="1">
        <name>[4Fe-4S] cluster</name>
        <dbReference type="ChEBI" id="CHEBI:49883"/>
    </cofactor>
</comment>
<evidence type="ECO:0000256" key="1">
    <source>
        <dbReference type="ARBA" id="ARBA00001966"/>
    </source>
</evidence>
<dbReference type="Gene3D" id="3.20.20.70">
    <property type="entry name" value="Aldolase class I"/>
    <property type="match status" value="1"/>
</dbReference>
<reference evidence="7" key="1">
    <citation type="submission" date="2017-01" db="EMBL/GenBank/DDBJ databases">
        <title>Complete nucleotide sequence of an IncP-2 blaVIM-2-harboring megaplasmid from Pseudomonas aeruginosa.</title>
        <authorList>
            <person name="Botelho J."/>
            <person name="Grosso F."/>
            <person name="Mabrouk A."/>
            <person name="Peixe L."/>
        </authorList>
    </citation>
    <scope>NUCLEOTIDE SEQUENCE</scope>
    <source>
        <strain evidence="7">FFUP_PS_37</strain>
        <plasmid evidence="7">pJB37</plasmid>
    </source>
</reference>
<keyword evidence="7" id="KW-0614">Plasmid</keyword>
<dbReference type="AlphaFoldDB" id="A0A1V0M5S7"/>
<keyword evidence="5" id="KW-0411">Iron-sulfur</keyword>
<dbReference type="InterPro" id="IPR007197">
    <property type="entry name" value="rSAM"/>
</dbReference>
<evidence type="ECO:0000256" key="3">
    <source>
        <dbReference type="ARBA" id="ARBA00022723"/>
    </source>
</evidence>
<geneLocation type="plasmid" evidence="7">
    <name>pJB37</name>
</geneLocation>
<dbReference type="GO" id="GO:0051536">
    <property type="term" value="F:iron-sulfur cluster binding"/>
    <property type="evidence" value="ECO:0007669"/>
    <property type="project" value="UniProtKB-KW"/>
</dbReference>
<dbReference type="PROSITE" id="PS51918">
    <property type="entry name" value="RADICAL_SAM"/>
    <property type="match status" value="1"/>
</dbReference>
<dbReference type="PANTHER" id="PTHR43273">
    <property type="entry name" value="ANAEROBIC SULFATASE-MATURATING ENZYME HOMOLOG ASLB-RELATED"/>
    <property type="match status" value="1"/>
</dbReference>
<dbReference type="SUPFAM" id="SSF102114">
    <property type="entry name" value="Radical SAM enzymes"/>
    <property type="match status" value="1"/>
</dbReference>
<evidence type="ECO:0000256" key="4">
    <source>
        <dbReference type="ARBA" id="ARBA00023004"/>
    </source>
</evidence>
<dbReference type="InterPro" id="IPR013785">
    <property type="entry name" value="Aldolase_TIM"/>
</dbReference>
<evidence type="ECO:0000259" key="6">
    <source>
        <dbReference type="PROSITE" id="PS51918"/>
    </source>
</evidence>
<accession>A0A1V0M5S7</accession>
<organism evidence="7">
    <name type="scientific">Pseudomonas aeruginosa</name>
    <dbReference type="NCBI Taxonomy" id="287"/>
    <lineage>
        <taxon>Bacteria</taxon>
        <taxon>Pseudomonadati</taxon>
        <taxon>Pseudomonadota</taxon>
        <taxon>Gammaproteobacteria</taxon>
        <taxon>Pseudomonadales</taxon>
        <taxon>Pseudomonadaceae</taxon>
        <taxon>Pseudomonas</taxon>
    </lineage>
</organism>
<dbReference type="InterPro" id="IPR023867">
    <property type="entry name" value="Sulphatase_maturase_rSAM"/>
</dbReference>
<dbReference type="EMBL" id="KY494864">
    <property type="protein sequence ID" value="ARD70243.1"/>
    <property type="molecule type" value="Genomic_DNA"/>
</dbReference>
<protein>
    <submittedName>
        <fullName evidence="7">Transcriptional regulator</fullName>
    </submittedName>
</protein>
<evidence type="ECO:0000256" key="5">
    <source>
        <dbReference type="ARBA" id="ARBA00023014"/>
    </source>
</evidence>
<dbReference type="PANTHER" id="PTHR43273:SF8">
    <property type="entry name" value="RADICAL SAM DOMAIN PROTEIN"/>
    <property type="match status" value="1"/>
</dbReference>
<evidence type="ECO:0000256" key="2">
    <source>
        <dbReference type="ARBA" id="ARBA00022691"/>
    </source>
</evidence>
<dbReference type="CDD" id="cd01335">
    <property type="entry name" value="Radical_SAM"/>
    <property type="match status" value="1"/>
</dbReference>
<dbReference type="NCBIfam" id="TIGR04085">
    <property type="entry name" value="rSAM_more_4Fe4S"/>
    <property type="match status" value="1"/>
</dbReference>
<dbReference type="InterPro" id="IPR023885">
    <property type="entry name" value="4Fe4S-binding_SPASM_dom"/>
</dbReference>
<feature type="domain" description="Radical SAM core" evidence="6">
    <location>
        <begin position="1"/>
        <end position="224"/>
    </location>
</feature>
<keyword evidence="4" id="KW-0408">Iron</keyword>
<keyword evidence="2" id="KW-0949">S-adenosyl-L-methionine</keyword>
<evidence type="ECO:0000313" key="7">
    <source>
        <dbReference type="EMBL" id="ARD70243.1"/>
    </source>
</evidence>
<dbReference type="SFLD" id="SFLDG01067">
    <property type="entry name" value="SPASM/twitch_domain_containing"/>
    <property type="match status" value="1"/>
</dbReference>
<dbReference type="Pfam" id="PF04055">
    <property type="entry name" value="Radical_SAM"/>
    <property type="match status" value="1"/>
</dbReference>
<dbReference type="GO" id="GO:0046872">
    <property type="term" value="F:metal ion binding"/>
    <property type="evidence" value="ECO:0007669"/>
    <property type="project" value="UniProtKB-KW"/>
</dbReference>
<keyword evidence="3" id="KW-0479">Metal-binding</keyword>
<proteinExistence type="predicted"/>
<dbReference type="GO" id="GO:0016491">
    <property type="term" value="F:oxidoreductase activity"/>
    <property type="evidence" value="ECO:0007669"/>
    <property type="project" value="InterPro"/>
</dbReference>
<sequence>MMLQVYLKPTNFCNVGCDFCYLPEDVRANKSRMSEATLQDSLDLIRNLAEREGHDRVSILYHGGEPLSMSAGVLMDLSDKVRRGLSGIEIQEAIQTSLIPLRSSHIPFLQERCDGFVGSSIDFSGRTIQGSNNKYIDLWLEKVHLARSHSLHVGPIMVPTRNELGRVAEIYGWFKEHGFTHFNIERYNPYGADGDRPSNKEHSDFLSDLFDVSIEDLRRTGSCVTNNAVAAAIGGVLHNQPGERWGGTCQRDFLVINPDGALNTCPDRMEYETDLWPKVQDGIDAFQSSPERLGWIKVQHIDHIENHCRKCEFRSWCKSGCPITDHQVHTGAGECAGYRSHLAKVKEFVANEEGRRFATGYLSAAGALPFDPYTIGLERIA</sequence>
<dbReference type="SFLD" id="SFLDS00029">
    <property type="entry name" value="Radical_SAM"/>
    <property type="match status" value="1"/>
</dbReference>